<dbReference type="InParanoid" id="A0A2K1J310"/>
<dbReference type="EMBL" id="ABEU02000017">
    <property type="protein sequence ID" value="PNR35915.1"/>
    <property type="molecule type" value="Genomic_DNA"/>
</dbReference>
<dbReference type="Proteomes" id="UP000006727">
    <property type="component" value="Chromosome 17"/>
</dbReference>
<dbReference type="EnsemblPlants" id="Pp3c17_7350V3.2">
    <property type="protein sequence ID" value="PAC:32908212.CDS.1"/>
    <property type="gene ID" value="Pp3c17_7350"/>
</dbReference>
<dbReference type="Gramene" id="Pp3c17_7350V3.2">
    <property type="protein sequence ID" value="PAC:32908212.CDS.1"/>
    <property type="gene ID" value="Pp3c17_7350"/>
</dbReference>
<keyword evidence="3" id="KW-1185">Reference proteome</keyword>
<dbReference type="EnsemblPlants" id="Pp3c17_7350V3.1">
    <property type="protein sequence ID" value="PAC:32908211.CDS.1"/>
    <property type="gene ID" value="Pp3c17_7350"/>
</dbReference>
<reference evidence="1 3" key="2">
    <citation type="journal article" date="2018" name="Plant J.">
        <title>The Physcomitrella patens chromosome-scale assembly reveals moss genome structure and evolution.</title>
        <authorList>
            <person name="Lang D."/>
            <person name="Ullrich K.K."/>
            <person name="Murat F."/>
            <person name="Fuchs J."/>
            <person name="Jenkins J."/>
            <person name="Haas F.B."/>
            <person name="Piednoel M."/>
            <person name="Gundlach H."/>
            <person name="Van Bel M."/>
            <person name="Meyberg R."/>
            <person name="Vives C."/>
            <person name="Morata J."/>
            <person name="Symeonidi A."/>
            <person name="Hiss M."/>
            <person name="Muchero W."/>
            <person name="Kamisugi Y."/>
            <person name="Saleh O."/>
            <person name="Blanc G."/>
            <person name="Decker E.L."/>
            <person name="van Gessel N."/>
            <person name="Grimwood J."/>
            <person name="Hayes R.D."/>
            <person name="Graham S.W."/>
            <person name="Gunter L.E."/>
            <person name="McDaniel S.F."/>
            <person name="Hoernstein S.N.W."/>
            <person name="Larsson A."/>
            <person name="Li F.W."/>
            <person name="Perroud P.F."/>
            <person name="Phillips J."/>
            <person name="Ranjan P."/>
            <person name="Rokshar D.S."/>
            <person name="Rothfels C.J."/>
            <person name="Schneider L."/>
            <person name="Shu S."/>
            <person name="Stevenson D.W."/>
            <person name="Thummler F."/>
            <person name="Tillich M."/>
            <person name="Villarreal Aguilar J.C."/>
            <person name="Widiez T."/>
            <person name="Wong G.K."/>
            <person name="Wymore A."/>
            <person name="Zhang Y."/>
            <person name="Zimmer A.D."/>
            <person name="Quatrano R.S."/>
            <person name="Mayer K.F.X."/>
            <person name="Goodstein D."/>
            <person name="Casacuberta J.M."/>
            <person name="Vandepoele K."/>
            <person name="Reski R."/>
            <person name="Cuming A.C."/>
            <person name="Tuskan G.A."/>
            <person name="Maumus F."/>
            <person name="Salse J."/>
            <person name="Schmutz J."/>
            <person name="Rensing S.A."/>
        </authorList>
    </citation>
    <scope>NUCLEOTIDE SEQUENCE [LARGE SCALE GENOMIC DNA]</scope>
    <source>
        <strain evidence="2 3">cv. Gransden 2004</strain>
    </source>
</reference>
<accession>A0A2K1J310</accession>
<evidence type="ECO:0000313" key="2">
    <source>
        <dbReference type="EnsemblPlants" id="PAC:32908211.CDS.1"/>
    </source>
</evidence>
<reference evidence="2" key="3">
    <citation type="submission" date="2020-12" db="UniProtKB">
        <authorList>
            <consortium name="EnsemblPlants"/>
        </authorList>
    </citation>
    <scope>IDENTIFICATION</scope>
</reference>
<organism evidence="1">
    <name type="scientific">Physcomitrium patens</name>
    <name type="common">Spreading-leaved earth moss</name>
    <name type="synonym">Physcomitrella patens</name>
    <dbReference type="NCBI Taxonomy" id="3218"/>
    <lineage>
        <taxon>Eukaryota</taxon>
        <taxon>Viridiplantae</taxon>
        <taxon>Streptophyta</taxon>
        <taxon>Embryophyta</taxon>
        <taxon>Bryophyta</taxon>
        <taxon>Bryophytina</taxon>
        <taxon>Bryopsida</taxon>
        <taxon>Funariidae</taxon>
        <taxon>Funariales</taxon>
        <taxon>Funariaceae</taxon>
        <taxon>Physcomitrium</taxon>
    </lineage>
</organism>
<dbReference type="AlphaFoldDB" id="A0A2K1J310"/>
<name>A0A2K1J310_PHYPA</name>
<reference evidence="1 3" key="1">
    <citation type="journal article" date="2008" name="Science">
        <title>The Physcomitrella genome reveals evolutionary insights into the conquest of land by plants.</title>
        <authorList>
            <person name="Rensing S."/>
            <person name="Lang D."/>
            <person name="Zimmer A."/>
            <person name="Terry A."/>
            <person name="Salamov A."/>
            <person name="Shapiro H."/>
            <person name="Nishiyama T."/>
            <person name="Perroud P.-F."/>
            <person name="Lindquist E."/>
            <person name="Kamisugi Y."/>
            <person name="Tanahashi T."/>
            <person name="Sakakibara K."/>
            <person name="Fujita T."/>
            <person name="Oishi K."/>
            <person name="Shin-I T."/>
            <person name="Kuroki Y."/>
            <person name="Toyoda A."/>
            <person name="Suzuki Y."/>
            <person name="Hashimoto A."/>
            <person name="Yamaguchi K."/>
            <person name="Sugano A."/>
            <person name="Kohara Y."/>
            <person name="Fujiyama A."/>
            <person name="Anterola A."/>
            <person name="Aoki S."/>
            <person name="Ashton N."/>
            <person name="Barbazuk W.B."/>
            <person name="Barker E."/>
            <person name="Bennetzen J."/>
            <person name="Bezanilla M."/>
            <person name="Blankenship R."/>
            <person name="Cho S.H."/>
            <person name="Dutcher S."/>
            <person name="Estelle M."/>
            <person name="Fawcett J.A."/>
            <person name="Gundlach H."/>
            <person name="Hanada K."/>
            <person name="Heyl A."/>
            <person name="Hicks K.A."/>
            <person name="Hugh J."/>
            <person name="Lohr M."/>
            <person name="Mayer K."/>
            <person name="Melkozernov A."/>
            <person name="Murata T."/>
            <person name="Nelson D."/>
            <person name="Pils B."/>
            <person name="Prigge M."/>
            <person name="Reiss B."/>
            <person name="Renner T."/>
            <person name="Rombauts S."/>
            <person name="Rushton P."/>
            <person name="Sanderfoot A."/>
            <person name="Schween G."/>
            <person name="Shiu S.-H."/>
            <person name="Stueber K."/>
            <person name="Theodoulou F.L."/>
            <person name="Tu H."/>
            <person name="Van de Peer Y."/>
            <person name="Verrier P.J."/>
            <person name="Waters E."/>
            <person name="Wood A."/>
            <person name="Yang L."/>
            <person name="Cove D."/>
            <person name="Cuming A."/>
            <person name="Hasebe M."/>
            <person name="Lucas S."/>
            <person name="Mishler D.B."/>
            <person name="Reski R."/>
            <person name="Grigoriev I."/>
            <person name="Quatrano R.S."/>
            <person name="Boore J.L."/>
        </authorList>
    </citation>
    <scope>NUCLEOTIDE SEQUENCE [LARGE SCALE GENOMIC DNA]</scope>
    <source>
        <strain evidence="2 3">cv. Gransden 2004</strain>
    </source>
</reference>
<dbReference type="Gramene" id="Pp3c17_7350V3.3">
    <property type="protein sequence ID" value="PAC:32908213.CDS.1"/>
    <property type="gene ID" value="Pp3c17_7350"/>
</dbReference>
<evidence type="ECO:0000313" key="3">
    <source>
        <dbReference type="Proteomes" id="UP000006727"/>
    </source>
</evidence>
<protein>
    <submittedName>
        <fullName evidence="1 2">Uncharacterized protein</fullName>
    </submittedName>
</protein>
<evidence type="ECO:0000313" key="1">
    <source>
        <dbReference type="EMBL" id="PNR35915.1"/>
    </source>
</evidence>
<dbReference type="EnsemblPlants" id="Pp3c17_7350V3.3">
    <property type="protein sequence ID" value="PAC:32908213.CDS.1"/>
    <property type="gene ID" value="Pp3c17_7350"/>
</dbReference>
<gene>
    <name evidence="1" type="ORF">PHYPA_021765</name>
</gene>
<sequence>MQQCPLFRHLMLFDANFCMPFRTSTALELAKLWGHLLGSQSLLATQVRQVEDHEANDVIKQMSAYQMLNPRRLFLRLLCSLVRVKTGCVVNLHLSSDLGEHS</sequence>
<dbReference type="Gramene" id="Pp3c17_7350V3.1">
    <property type="protein sequence ID" value="PAC:32908211.CDS.1"/>
    <property type="gene ID" value="Pp3c17_7350"/>
</dbReference>
<proteinExistence type="predicted"/>